<evidence type="ECO:0000256" key="1">
    <source>
        <dbReference type="SAM" id="MobiDB-lite"/>
    </source>
</evidence>
<comment type="caution">
    <text evidence="2">The sequence shown here is derived from an EMBL/GenBank/DDBJ whole genome shotgun (WGS) entry which is preliminary data.</text>
</comment>
<organism evidence="2 3">
    <name type="scientific">Roridomyces roridus</name>
    <dbReference type="NCBI Taxonomy" id="1738132"/>
    <lineage>
        <taxon>Eukaryota</taxon>
        <taxon>Fungi</taxon>
        <taxon>Dikarya</taxon>
        <taxon>Basidiomycota</taxon>
        <taxon>Agaricomycotina</taxon>
        <taxon>Agaricomycetes</taxon>
        <taxon>Agaricomycetidae</taxon>
        <taxon>Agaricales</taxon>
        <taxon>Marasmiineae</taxon>
        <taxon>Mycenaceae</taxon>
        <taxon>Roridomyces</taxon>
    </lineage>
</organism>
<protein>
    <submittedName>
        <fullName evidence="2">Uncharacterized protein</fullName>
    </submittedName>
</protein>
<sequence length="456" mass="49694">MSTPTTPRRSTRKSATSSPAAKLSTPSPTTRSRLLAAQSPPTTSKSRGRRSQPTTPSSASPAQASPKRKAAGDNPPAKKARKEAGMTTSVSEASGLGSKATLNPGVLRPIVNLVFDLVNQILPDTAKLDSKDMESISHQVFDECFGVRTYPFTEVSTVFGDFVHQPPSGTEYTIRTHSELLGTQTRPDSGKLELDDASKSFASFLSNDVTFNVEANDLQNSPHVRNVCRFISVKKEMSHRILIDPMLLQAVAISVGYLAKHEDMDQSLSLRHVPGEVQPATHVEGVGILSSWVTLQAEVHVPNQRIDGTNICLGGDLDYLAGWVPAFSIARSVNGGHLLRSVEERCKNNTLSLTEAKKKDTVGMEASRQQSIAQGVAELCRSSKDCIINVLTDGETWEFIKVCRTKNNEYTKPFHYSMTQEYKLSESPELRPLVLKLLVAAMIGNPEDFDILASVC</sequence>
<keyword evidence="3" id="KW-1185">Reference proteome</keyword>
<dbReference type="EMBL" id="JARKIF010000003">
    <property type="protein sequence ID" value="KAJ7643959.1"/>
    <property type="molecule type" value="Genomic_DNA"/>
</dbReference>
<feature type="region of interest" description="Disordered" evidence="1">
    <location>
        <begin position="1"/>
        <end position="102"/>
    </location>
</feature>
<feature type="compositionally biased region" description="Low complexity" evidence="1">
    <location>
        <begin position="1"/>
        <end position="22"/>
    </location>
</feature>
<dbReference type="Proteomes" id="UP001221142">
    <property type="component" value="Unassembled WGS sequence"/>
</dbReference>
<accession>A0AAD7CAL1</accession>
<reference evidence="2" key="1">
    <citation type="submission" date="2023-03" db="EMBL/GenBank/DDBJ databases">
        <title>Massive genome expansion in bonnet fungi (Mycena s.s.) driven by repeated elements and novel gene families across ecological guilds.</title>
        <authorList>
            <consortium name="Lawrence Berkeley National Laboratory"/>
            <person name="Harder C.B."/>
            <person name="Miyauchi S."/>
            <person name="Viragh M."/>
            <person name="Kuo A."/>
            <person name="Thoen E."/>
            <person name="Andreopoulos B."/>
            <person name="Lu D."/>
            <person name="Skrede I."/>
            <person name="Drula E."/>
            <person name="Henrissat B."/>
            <person name="Morin E."/>
            <person name="Kohler A."/>
            <person name="Barry K."/>
            <person name="LaButti K."/>
            <person name="Morin E."/>
            <person name="Salamov A."/>
            <person name="Lipzen A."/>
            <person name="Mereny Z."/>
            <person name="Hegedus B."/>
            <person name="Baldrian P."/>
            <person name="Stursova M."/>
            <person name="Weitz H."/>
            <person name="Taylor A."/>
            <person name="Grigoriev I.V."/>
            <person name="Nagy L.G."/>
            <person name="Martin F."/>
            <person name="Kauserud H."/>
        </authorList>
    </citation>
    <scope>NUCLEOTIDE SEQUENCE</scope>
    <source>
        <strain evidence="2">9284</strain>
    </source>
</reference>
<feature type="compositionally biased region" description="Low complexity" evidence="1">
    <location>
        <begin position="51"/>
        <end position="65"/>
    </location>
</feature>
<proteinExistence type="predicted"/>
<evidence type="ECO:0000313" key="3">
    <source>
        <dbReference type="Proteomes" id="UP001221142"/>
    </source>
</evidence>
<dbReference type="AlphaFoldDB" id="A0AAD7CAL1"/>
<evidence type="ECO:0000313" key="2">
    <source>
        <dbReference type="EMBL" id="KAJ7643959.1"/>
    </source>
</evidence>
<gene>
    <name evidence="2" type="ORF">FB45DRAFT_284581</name>
</gene>
<name>A0AAD7CAL1_9AGAR</name>